<dbReference type="PRINTS" id="PR00077">
    <property type="entry name" value="GPDHDRGNASE"/>
</dbReference>
<keyword evidence="22" id="KW-1185">Reference proteome</keyword>
<dbReference type="SUPFAM" id="SSF48179">
    <property type="entry name" value="6-phosphogluconate dehydrogenase C-terminal domain-like"/>
    <property type="match status" value="1"/>
</dbReference>
<feature type="binding site" evidence="16">
    <location>
        <begin position="11"/>
        <end position="16"/>
    </location>
    <ligand>
        <name>NAD(+)</name>
        <dbReference type="ChEBI" id="CHEBI:57540"/>
    </ligand>
</feature>
<dbReference type="RefSeq" id="WP_067017890.1">
    <property type="nucleotide sequence ID" value="NZ_FLOB01000007.1"/>
</dbReference>
<dbReference type="EMBL" id="FLOB01000007">
    <property type="protein sequence ID" value="SBS34318.1"/>
    <property type="molecule type" value="Genomic_DNA"/>
</dbReference>
<name>A0A1A8TKE9_9GAMM</name>
<evidence type="ECO:0000256" key="2">
    <source>
        <dbReference type="ARBA" id="ARBA00022516"/>
    </source>
</evidence>
<feature type="binding site" evidence="15">
    <location>
        <position position="109"/>
    </location>
    <ligand>
        <name>substrate</name>
    </ligand>
</feature>
<keyword evidence="18" id="KW-0732">Signal</keyword>
<evidence type="ECO:0000256" key="4">
    <source>
        <dbReference type="ARBA" id="ARBA00023002"/>
    </source>
</evidence>
<dbReference type="Proteomes" id="UP000092544">
    <property type="component" value="Unassembled WGS sequence"/>
</dbReference>
<dbReference type="SUPFAM" id="SSF51735">
    <property type="entry name" value="NAD(P)-binding Rossmann-fold domains"/>
    <property type="match status" value="1"/>
</dbReference>
<feature type="binding site" evidence="13">
    <location>
        <position position="35"/>
    </location>
    <ligand>
        <name>NADPH</name>
        <dbReference type="ChEBI" id="CHEBI:57783"/>
    </ligand>
</feature>
<dbReference type="STRING" id="1792290.MSP8886_03036"/>
<feature type="binding site" evidence="15">
    <location>
        <begin position="256"/>
        <end position="257"/>
    </location>
    <ligand>
        <name>substrate</name>
    </ligand>
</feature>
<dbReference type="AlphaFoldDB" id="A0A1A8TKE9"/>
<feature type="binding site" evidence="13">
    <location>
        <position position="280"/>
    </location>
    <ligand>
        <name>NADPH</name>
        <dbReference type="ChEBI" id="CHEBI:57783"/>
    </ligand>
</feature>
<feature type="binding site" evidence="13">
    <location>
        <position position="255"/>
    </location>
    <ligand>
        <name>sn-glycerol 3-phosphate</name>
        <dbReference type="ChEBI" id="CHEBI:57597"/>
    </ligand>
</feature>
<dbReference type="GO" id="GO:0141153">
    <property type="term" value="F:glycerol-3-phosphate dehydrogenase (NADP+) activity"/>
    <property type="evidence" value="ECO:0007669"/>
    <property type="project" value="RHEA"/>
</dbReference>
<dbReference type="EC" id="1.1.1.94" evidence="10 13"/>
<feature type="binding site" evidence="13">
    <location>
        <position position="141"/>
    </location>
    <ligand>
        <name>NADPH</name>
        <dbReference type="ChEBI" id="CHEBI:57783"/>
    </ligand>
</feature>
<dbReference type="PIRSF" id="PIRSF000114">
    <property type="entry name" value="Glycerol-3-P_dh"/>
    <property type="match status" value="1"/>
</dbReference>
<keyword evidence="6 13" id="KW-0443">Lipid metabolism</keyword>
<evidence type="ECO:0000256" key="9">
    <source>
        <dbReference type="ARBA" id="ARBA00052716"/>
    </source>
</evidence>
<feature type="binding site" evidence="13">
    <location>
        <position position="14"/>
    </location>
    <ligand>
        <name>NADPH</name>
        <dbReference type="ChEBI" id="CHEBI:57783"/>
    </ligand>
</feature>
<keyword evidence="13" id="KW-0963">Cytoplasm</keyword>
<evidence type="ECO:0000256" key="12">
    <source>
        <dbReference type="ARBA" id="ARBA00080511"/>
    </source>
</evidence>
<feature type="signal peptide" evidence="18">
    <location>
        <begin position="1"/>
        <end position="20"/>
    </location>
</feature>
<feature type="binding site" evidence="13">
    <location>
        <position position="137"/>
    </location>
    <ligand>
        <name>sn-glycerol 3-phosphate</name>
        <dbReference type="ChEBI" id="CHEBI:57597"/>
    </ligand>
</feature>
<sequence length="344" mass="37189">MIKKHSVCVLGGGSFGTALANIMANNGYQVSQWMRNEQQVEEINLTGLNSRYLPGAELHHELLATSNLEQAIKDSDTIFVSIPSKSFEQVVERIAPLLTADKLLISTTKGFNPNRFELMSDILRRNPATQQIGVLSGPNLAKEIAAGQITGSVIASDDEKVRSRVIELLKSKTFRVYENVDSTGVELAGALKNIYAIVCGLAKALKVGENTMAMIMTRSLAEMSRFAVHFGANPMTFLGLAGMGDLIATCSSPLSRNYRVGFAIGSGQSLDSAVEEIGEVAEGVNTLRMVVEEASKHQLYMPLAVGLSRLLFDGAKLDTLIGSMMTGEQKWDVEFATEKGTKHG</sequence>
<comment type="similarity">
    <text evidence="1 13 17">Belongs to the NAD-dependent glycerol-3-phosphate dehydrogenase family.</text>
</comment>
<dbReference type="UniPathway" id="UPA00940"/>
<keyword evidence="7 13" id="KW-0594">Phospholipid biosynthesis</keyword>
<accession>A0A1A8TKE9</accession>
<feature type="domain" description="Glycerol-3-phosphate dehydrogenase NAD-dependent C-terminal" evidence="20">
    <location>
        <begin position="181"/>
        <end position="321"/>
    </location>
</feature>
<evidence type="ECO:0000256" key="5">
    <source>
        <dbReference type="ARBA" id="ARBA00023027"/>
    </source>
</evidence>
<keyword evidence="8 13" id="KW-1208">Phospholipid metabolism</keyword>
<evidence type="ECO:0000256" key="18">
    <source>
        <dbReference type="SAM" id="SignalP"/>
    </source>
</evidence>
<evidence type="ECO:0000256" key="7">
    <source>
        <dbReference type="ARBA" id="ARBA00023209"/>
    </source>
</evidence>
<dbReference type="GO" id="GO:0051287">
    <property type="term" value="F:NAD binding"/>
    <property type="evidence" value="ECO:0007669"/>
    <property type="project" value="InterPro"/>
</dbReference>
<dbReference type="GO" id="GO:0005975">
    <property type="term" value="P:carbohydrate metabolic process"/>
    <property type="evidence" value="ECO:0007669"/>
    <property type="project" value="InterPro"/>
</dbReference>
<dbReference type="GO" id="GO:0046168">
    <property type="term" value="P:glycerol-3-phosphate catabolic process"/>
    <property type="evidence" value="ECO:0007669"/>
    <property type="project" value="InterPro"/>
</dbReference>
<comment type="pathway">
    <text evidence="13">Membrane lipid metabolism; glycerophospholipid metabolism.</text>
</comment>
<feature type="active site" description="Proton acceptor" evidence="13 14">
    <location>
        <position position="192"/>
    </location>
</feature>
<evidence type="ECO:0000313" key="22">
    <source>
        <dbReference type="Proteomes" id="UP000092544"/>
    </source>
</evidence>
<dbReference type="InterPro" id="IPR011128">
    <property type="entry name" value="G3P_DH_NAD-dep_N"/>
</dbReference>
<dbReference type="InterPro" id="IPR006109">
    <property type="entry name" value="G3P_DH_NAD-dep_C"/>
</dbReference>
<keyword evidence="3 13" id="KW-0521">NADP</keyword>
<feature type="chain" id="PRO_5008379102" description="Glycerol-3-phosphate dehydrogenase [NAD(P)+]" evidence="18">
    <location>
        <begin position="21"/>
        <end position="344"/>
    </location>
</feature>
<feature type="binding site" evidence="13">
    <location>
        <position position="15"/>
    </location>
    <ligand>
        <name>NADPH</name>
        <dbReference type="ChEBI" id="CHEBI:57783"/>
    </ligand>
</feature>
<dbReference type="NCBIfam" id="NF000942">
    <property type="entry name" value="PRK00094.1-4"/>
    <property type="match status" value="1"/>
</dbReference>
<protein>
    <recommendedName>
        <fullName evidence="11 13">Glycerol-3-phosphate dehydrogenase [NAD(P)+]</fullName>
        <ecNumber evidence="10 13">1.1.1.94</ecNumber>
    </recommendedName>
    <alternativeName>
        <fullName evidence="13">NAD(P)(+)-dependent glycerol-3-phosphate dehydrogenase</fullName>
    </alternativeName>
    <alternativeName>
        <fullName evidence="12 13">NAD(P)H-dependent dihydroxyacetone-phosphate reductase</fullName>
    </alternativeName>
</protein>
<evidence type="ECO:0000259" key="20">
    <source>
        <dbReference type="Pfam" id="PF07479"/>
    </source>
</evidence>
<dbReference type="Pfam" id="PF01210">
    <property type="entry name" value="NAD_Gly3P_dh_N"/>
    <property type="match status" value="1"/>
</dbReference>
<comment type="caution">
    <text evidence="13">Lacks conserved residue(s) required for the propagation of feature annotation.</text>
</comment>
<dbReference type="InterPro" id="IPR008927">
    <property type="entry name" value="6-PGluconate_DH-like_C_sf"/>
</dbReference>
<comment type="function">
    <text evidence="13">Catalyzes the reduction of the glycolytic intermediate dihydroxyacetone phosphate (DHAP) to sn-glycerol 3-phosphate (G3P), the key precursor for phospholipid synthesis.</text>
</comment>
<feature type="binding site" evidence="13">
    <location>
        <position position="109"/>
    </location>
    <ligand>
        <name>sn-glycerol 3-phosphate</name>
        <dbReference type="ChEBI" id="CHEBI:57597"/>
    </ligand>
</feature>
<dbReference type="FunFam" id="3.40.50.720:FF:000019">
    <property type="entry name" value="Glycerol-3-phosphate dehydrogenase [NAD(P)+]"/>
    <property type="match status" value="1"/>
</dbReference>
<dbReference type="PANTHER" id="PTHR11728">
    <property type="entry name" value="GLYCEROL-3-PHOSPHATE DEHYDROGENASE"/>
    <property type="match status" value="1"/>
</dbReference>
<dbReference type="InterPro" id="IPR036291">
    <property type="entry name" value="NAD(P)-bd_dom_sf"/>
</dbReference>
<feature type="binding site" evidence="13">
    <location>
        <position position="256"/>
    </location>
    <ligand>
        <name>NADPH</name>
        <dbReference type="ChEBI" id="CHEBI:57783"/>
    </ligand>
</feature>
<feature type="binding site" evidence="13">
    <location>
        <position position="109"/>
    </location>
    <ligand>
        <name>NADPH</name>
        <dbReference type="ChEBI" id="CHEBI:57783"/>
    </ligand>
</feature>
<dbReference type="GO" id="GO:0141152">
    <property type="term" value="F:glycerol-3-phosphate dehydrogenase (NAD+) activity"/>
    <property type="evidence" value="ECO:0007669"/>
    <property type="project" value="RHEA"/>
</dbReference>
<feature type="binding site" evidence="16">
    <location>
        <position position="141"/>
    </location>
    <ligand>
        <name>NAD(+)</name>
        <dbReference type="ChEBI" id="CHEBI:57540"/>
    </ligand>
</feature>
<feature type="binding site" evidence="13">
    <location>
        <position position="282"/>
    </location>
    <ligand>
        <name>NADPH</name>
        <dbReference type="ChEBI" id="CHEBI:57783"/>
    </ligand>
</feature>
<dbReference type="NCBIfam" id="NF000940">
    <property type="entry name" value="PRK00094.1-2"/>
    <property type="match status" value="1"/>
</dbReference>
<keyword evidence="2 13" id="KW-0444">Lipid biosynthesis</keyword>
<evidence type="ECO:0000256" key="1">
    <source>
        <dbReference type="ARBA" id="ARBA00011009"/>
    </source>
</evidence>
<organism evidence="21 22">
    <name type="scientific">Marinomonas spartinae</name>
    <dbReference type="NCBI Taxonomy" id="1792290"/>
    <lineage>
        <taxon>Bacteria</taxon>
        <taxon>Pseudomonadati</taxon>
        <taxon>Pseudomonadota</taxon>
        <taxon>Gammaproteobacteria</taxon>
        <taxon>Oceanospirillales</taxon>
        <taxon>Oceanospirillaceae</taxon>
        <taxon>Marinomonas</taxon>
    </lineage>
</organism>
<dbReference type="GO" id="GO:0046167">
    <property type="term" value="P:glycerol-3-phosphate biosynthetic process"/>
    <property type="evidence" value="ECO:0007669"/>
    <property type="project" value="UniProtKB-UniRule"/>
</dbReference>
<feature type="binding site" evidence="13">
    <location>
        <position position="256"/>
    </location>
    <ligand>
        <name>sn-glycerol 3-phosphate</name>
        <dbReference type="ChEBI" id="CHEBI:57597"/>
    </ligand>
</feature>
<keyword evidence="13" id="KW-0547">Nucleotide-binding</keyword>
<reference evidence="21 22" key="1">
    <citation type="submission" date="2016-06" db="EMBL/GenBank/DDBJ databases">
        <authorList>
            <person name="Kjaerup R.B."/>
            <person name="Dalgaard T.S."/>
            <person name="Juul-Madsen H.R."/>
        </authorList>
    </citation>
    <scope>NUCLEOTIDE SEQUENCE [LARGE SCALE GENOMIC DNA]</scope>
    <source>
        <strain evidence="21 22">CECT 8886</strain>
    </source>
</reference>
<evidence type="ECO:0000256" key="3">
    <source>
        <dbReference type="ARBA" id="ARBA00022857"/>
    </source>
</evidence>
<evidence type="ECO:0000259" key="19">
    <source>
        <dbReference type="Pfam" id="PF01210"/>
    </source>
</evidence>
<dbReference type="InterPro" id="IPR006168">
    <property type="entry name" value="G3P_DH_NAD-dep"/>
</dbReference>
<keyword evidence="4 13" id="KW-0560">Oxidoreductase</keyword>
<dbReference type="Gene3D" id="3.40.50.720">
    <property type="entry name" value="NAD(P)-binding Rossmann-like Domain"/>
    <property type="match status" value="1"/>
</dbReference>
<comment type="catalytic activity">
    <reaction evidence="13">
        <text>sn-glycerol 3-phosphate + NAD(+) = dihydroxyacetone phosphate + NADH + H(+)</text>
        <dbReference type="Rhea" id="RHEA:11092"/>
        <dbReference type="ChEBI" id="CHEBI:15378"/>
        <dbReference type="ChEBI" id="CHEBI:57540"/>
        <dbReference type="ChEBI" id="CHEBI:57597"/>
        <dbReference type="ChEBI" id="CHEBI:57642"/>
        <dbReference type="ChEBI" id="CHEBI:57945"/>
        <dbReference type="EC" id="1.1.1.94"/>
    </reaction>
</comment>
<evidence type="ECO:0000256" key="6">
    <source>
        <dbReference type="ARBA" id="ARBA00023098"/>
    </source>
</evidence>
<feature type="binding site" evidence="13">
    <location>
        <position position="192"/>
    </location>
    <ligand>
        <name>sn-glycerol 3-phosphate</name>
        <dbReference type="ChEBI" id="CHEBI:57597"/>
    </ligand>
</feature>
<dbReference type="HAMAP" id="MF_00394">
    <property type="entry name" value="NAD_Glyc3P_dehydrog"/>
    <property type="match status" value="1"/>
</dbReference>
<evidence type="ECO:0000256" key="14">
    <source>
        <dbReference type="PIRSR" id="PIRSR000114-1"/>
    </source>
</evidence>
<dbReference type="NCBIfam" id="NF000946">
    <property type="entry name" value="PRK00094.2-4"/>
    <property type="match status" value="1"/>
</dbReference>
<dbReference type="InterPro" id="IPR013328">
    <property type="entry name" value="6PGD_dom2"/>
</dbReference>
<comment type="catalytic activity">
    <reaction evidence="9">
        <text>sn-glycerol 3-phosphate + NADP(+) = dihydroxyacetone phosphate + NADPH + H(+)</text>
        <dbReference type="Rhea" id="RHEA:11096"/>
        <dbReference type="ChEBI" id="CHEBI:15378"/>
        <dbReference type="ChEBI" id="CHEBI:57597"/>
        <dbReference type="ChEBI" id="CHEBI:57642"/>
        <dbReference type="ChEBI" id="CHEBI:57783"/>
        <dbReference type="ChEBI" id="CHEBI:58349"/>
        <dbReference type="EC" id="1.1.1.94"/>
    </reaction>
    <physiologicalReaction direction="right-to-left" evidence="9">
        <dbReference type="Rhea" id="RHEA:11098"/>
    </physiologicalReaction>
</comment>
<keyword evidence="5 13" id="KW-0520">NAD</keyword>
<evidence type="ECO:0000256" key="15">
    <source>
        <dbReference type="PIRSR" id="PIRSR000114-2"/>
    </source>
</evidence>
<dbReference type="PANTHER" id="PTHR11728:SF1">
    <property type="entry name" value="GLYCEROL-3-PHOSPHATE DEHYDROGENASE [NAD(+)] 2, CHLOROPLASTIC"/>
    <property type="match status" value="1"/>
</dbReference>
<feature type="domain" description="Glycerol-3-phosphate dehydrogenase NAD-dependent N-terminal" evidence="19">
    <location>
        <begin position="7"/>
        <end position="160"/>
    </location>
</feature>
<evidence type="ECO:0000256" key="8">
    <source>
        <dbReference type="ARBA" id="ARBA00023264"/>
    </source>
</evidence>
<comment type="subcellular location">
    <subcellularLocation>
        <location evidence="13">Cytoplasm</location>
    </subcellularLocation>
</comment>
<proteinExistence type="inferred from homology"/>
<evidence type="ECO:0000256" key="13">
    <source>
        <dbReference type="HAMAP-Rule" id="MF_00394"/>
    </source>
</evidence>
<feature type="binding site" evidence="13">
    <location>
        <position position="245"/>
    </location>
    <ligand>
        <name>sn-glycerol 3-phosphate</name>
        <dbReference type="ChEBI" id="CHEBI:57597"/>
    </ligand>
</feature>
<dbReference type="GO" id="GO:0005829">
    <property type="term" value="C:cytosol"/>
    <property type="evidence" value="ECO:0007669"/>
    <property type="project" value="TreeGrafter"/>
</dbReference>
<dbReference type="GO" id="GO:0046474">
    <property type="term" value="P:glycerophospholipid biosynthetic process"/>
    <property type="evidence" value="ECO:0007669"/>
    <property type="project" value="TreeGrafter"/>
</dbReference>
<evidence type="ECO:0000256" key="17">
    <source>
        <dbReference type="RuleBase" id="RU000437"/>
    </source>
</evidence>
<feature type="binding site" evidence="16">
    <location>
        <position position="256"/>
    </location>
    <ligand>
        <name>NAD(+)</name>
        <dbReference type="ChEBI" id="CHEBI:57540"/>
    </ligand>
</feature>
<feature type="binding site" evidence="13">
    <location>
        <position position="257"/>
    </location>
    <ligand>
        <name>sn-glycerol 3-phosphate</name>
        <dbReference type="ChEBI" id="CHEBI:57597"/>
    </ligand>
</feature>
<dbReference type="Pfam" id="PF07479">
    <property type="entry name" value="NAD_Gly3P_dh_C"/>
    <property type="match status" value="1"/>
</dbReference>
<evidence type="ECO:0000256" key="10">
    <source>
        <dbReference type="ARBA" id="ARBA00066687"/>
    </source>
</evidence>
<gene>
    <name evidence="13 21" type="primary">gpsA</name>
    <name evidence="21" type="ORF">MSP8886_03036</name>
</gene>
<evidence type="ECO:0000313" key="21">
    <source>
        <dbReference type="EMBL" id="SBS34318.1"/>
    </source>
</evidence>
<evidence type="ECO:0000256" key="11">
    <source>
        <dbReference type="ARBA" id="ARBA00069372"/>
    </source>
</evidence>
<dbReference type="Gene3D" id="1.10.1040.10">
    <property type="entry name" value="N-(1-d-carboxylethyl)-l-norvaline Dehydrogenase, domain 2"/>
    <property type="match status" value="1"/>
</dbReference>
<feature type="binding site" evidence="13">
    <location>
        <position position="52"/>
    </location>
    <ligand>
        <name>NADPH</name>
        <dbReference type="ChEBI" id="CHEBI:57783"/>
    </ligand>
</feature>
<evidence type="ECO:0000256" key="16">
    <source>
        <dbReference type="PIRSR" id="PIRSR000114-3"/>
    </source>
</evidence>
<dbReference type="FunFam" id="1.10.1040.10:FF:000001">
    <property type="entry name" value="Glycerol-3-phosphate dehydrogenase [NAD(P)+]"/>
    <property type="match status" value="1"/>
</dbReference>